<keyword evidence="1" id="KW-1133">Transmembrane helix</keyword>
<evidence type="ECO:0008006" key="4">
    <source>
        <dbReference type="Google" id="ProtNLM"/>
    </source>
</evidence>
<dbReference type="Gene3D" id="3.40.50.150">
    <property type="entry name" value="Vaccinia Virus protein VP39"/>
    <property type="match status" value="1"/>
</dbReference>
<name>A0AAV0HNZ7_9ROSI</name>
<evidence type="ECO:0000256" key="1">
    <source>
        <dbReference type="SAM" id="Phobius"/>
    </source>
</evidence>
<evidence type="ECO:0000313" key="2">
    <source>
        <dbReference type="EMBL" id="CAI0387036.1"/>
    </source>
</evidence>
<dbReference type="Proteomes" id="UP001154282">
    <property type="component" value="Unassembled WGS sequence"/>
</dbReference>
<organism evidence="2 3">
    <name type="scientific">Linum tenue</name>
    <dbReference type="NCBI Taxonomy" id="586396"/>
    <lineage>
        <taxon>Eukaryota</taxon>
        <taxon>Viridiplantae</taxon>
        <taxon>Streptophyta</taxon>
        <taxon>Embryophyta</taxon>
        <taxon>Tracheophyta</taxon>
        <taxon>Spermatophyta</taxon>
        <taxon>Magnoliopsida</taxon>
        <taxon>eudicotyledons</taxon>
        <taxon>Gunneridae</taxon>
        <taxon>Pentapetalae</taxon>
        <taxon>rosids</taxon>
        <taxon>fabids</taxon>
        <taxon>Malpighiales</taxon>
        <taxon>Linaceae</taxon>
        <taxon>Linum</taxon>
    </lineage>
</organism>
<dbReference type="Pfam" id="PF13578">
    <property type="entry name" value="Methyltransf_24"/>
    <property type="match status" value="1"/>
</dbReference>
<dbReference type="InterPro" id="IPR029063">
    <property type="entry name" value="SAM-dependent_MTases_sf"/>
</dbReference>
<keyword evidence="1" id="KW-0812">Transmembrane</keyword>
<dbReference type="SUPFAM" id="SSF53335">
    <property type="entry name" value="S-adenosyl-L-methionine-dependent methyltransferases"/>
    <property type="match status" value="1"/>
</dbReference>
<keyword evidence="1" id="KW-0472">Membrane</keyword>
<reference evidence="2" key="1">
    <citation type="submission" date="2022-08" db="EMBL/GenBank/DDBJ databases">
        <authorList>
            <person name="Gutierrez-Valencia J."/>
        </authorList>
    </citation>
    <scope>NUCLEOTIDE SEQUENCE</scope>
</reference>
<accession>A0AAV0HNZ7</accession>
<proteinExistence type="predicted"/>
<protein>
    <recommendedName>
        <fullName evidence="4">S-adenosyl-L-methionine-dependent methyltransferase</fullName>
    </recommendedName>
</protein>
<keyword evidence="3" id="KW-1185">Reference proteome</keyword>
<dbReference type="PANTHER" id="PTHR37909:SF1">
    <property type="entry name" value="S-ADENOSYL-L-METHIONINE-DEPENDENT METHYLTRANSFERASES SUPERFAMILY PROTEIN"/>
    <property type="match status" value="1"/>
</dbReference>
<dbReference type="PANTHER" id="PTHR37909">
    <property type="entry name" value="S-ADENOSYL-L-METHIONINE-DEPENDENT METHYLTRANSFERASES SUPERFAMILY PROTEIN"/>
    <property type="match status" value="1"/>
</dbReference>
<dbReference type="EMBL" id="CAMGYJ010000002">
    <property type="protein sequence ID" value="CAI0387036.1"/>
    <property type="molecule type" value="Genomic_DNA"/>
</dbReference>
<evidence type="ECO:0000313" key="3">
    <source>
        <dbReference type="Proteomes" id="UP001154282"/>
    </source>
</evidence>
<gene>
    <name evidence="2" type="ORF">LITE_LOCUS5321</name>
</gene>
<dbReference type="AlphaFoldDB" id="A0AAV0HNZ7"/>
<feature type="transmembrane region" description="Helical" evidence="1">
    <location>
        <begin position="20"/>
        <end position="43"/>
    </location>
</feature>
<comment type="caution">
    <text evidence="2">The sequence shown here is derived from an EMBL/GenBank/DDBJ whole genome shotgun (WGS) entry which is preliminary data.</text>
</comment>
<sequence length="326" mass="36345">MNDPEIKSPRAKKGPPKPSFCLSIFNSPPFYLTLLLLSFYVGYFTATSNSSSSAPATTTNNFSSQLQTTTTTTAATVTTLPSDFDNEIDNFRVAPNCIDPIPTDLIRETILTRVYGGASPFDNFPPPHVANSLRHRSLKGWGSKGAVFRHLIEEVRPKIIIEVGTFLGASAVHMATLTRQLGLDDTLILCIDDFRGWPGFREQFQFINHINGDVMLLYQFMQNVVYSNVTDSVLPLPFSTGSTLSRLCQWGVTADLIEIDAGHEFNSAWSDINRAFRLLRPGGVMFGHDYFRMGDNRGVRRAVNLFAQIYGLRVQTDGEHWVIHTS</sequence>